<dbReference type="RefSeq" id="XP_075099052.1">
    <property type="nucleotide sequence ID" value="XM_075242951.1"/>
</dbReference>
<evidence type="ECO:0000313" key="1">
    <source>
        <dbReference type="Proteomes" id="UP000790787"/>
    </source>
</evidence>
<evidence type="ECO:0000313" key="2">
    <source>
        <dbReference type="RefSeq" id="XP_075099052.1"/>
    </source>
</evidence>
<protein>
    <submittedName>
        <fullName evidence="2">Uncharacterized protein LOC142175940</fullName>
    </submittedName>
</protein>
<keyword evidence="1" id="KW-1185">Reference proteome</keyword>
<accession>A0AC58TP99</accession>
<proteinExistence type="predicted"/>
<reference evidence="2" key="2">
    <citation type="submission" date="2025-08" db="UniProtKB">
        <authorList>
            <consortium name="RefSeq"/>
        </authorList>
    </citation>
    <scope>IDENTIFICATION</scope>
    <source>
        <tissue evidence="2">Leaf</tissue>
    </source>
</reference>
<dbReference type="Proteomes" id="UP000790787">
    <property type="component" value="Chromosome 22"/>
</dbReference>
<name>A0AC58TP99_TOBAC</name>
<organism evidence="1 2">
    <name type="scientific">Nicotiana tabacum</name>
    <name type="common">Common tobacco</name>
    <dbReference type="NCBI Taxonomy" id="4097"/>
    <lineage>
        <taxon>Eukaryota</taxon>
        <taxon>Viridiplantae</taxon>
        <taxon>Streptophyta</taxon>
        <taxon>Embryophyta</taxon>
        <taxon>Tracheophyta</taxon>
        <taxon>Spermatophyta</taxon>
        <taxon>Magnoliopsida</taxon>
        <taxon>eudicotyledons</taxon>
        <taxon>Gunneridae</taxon>
        <taxon>Pentapetalae</taxon>
        <taxon>asterids</taxon>
        <taxon>lamiids</taxon>
        <taxon>Solanales</taxon>
        <taxon>Solanaceae</taxon>
        <taxon>Nicotianoideae</taxon>
        <taxon>Nicotianeae</taxon>
        <taxon>Nicotiana</taxon>
    </lineage>
</organism>
<sequence length="360" mass="41783">MERMELWDHLYYLASDMELPWLVGGDFNVVLHEDEKIGGLPVHPPEYEDFAFCVNSCGLFEQGSCTIANDMWGADNNFVKPFRFLNFWTKHATFMDVVRQNWEDDFIGYPFLMFKQNIKRVKAALSKWSKETFGDIFKQLAILEDSFRVKEMLFEEEPTIKNRIVLQKAQSELKKYLSIEELYWKQKAGMIWFTEGDRNTSFFHNHVNSERKKLQLKRIKSGSGVWIEDQEQLATTTNLELSRLPTIEEVRATVFELSGESASGPDGFTGLFYQTCWDVIGADIHNMIGEFFPSLISPNQSGFVKGRSIFENILLTQEIVTDIRLKGKPANVVIKLDMAKAYDRVSWKYLLHVLRKMGFS</sequence>
<gene>
    <name evidence="2" type="primary">LOC142175940</name>
</gene>
<reference evidence="1" key="1">
    <citation type="journal article" date="2014" name="Nat. Commun.">
        <title>The tobacco genome sequence and its comparison with those of tomato and potato.</title>
        <authorList>
            <person name="Sierro N."/>
            <person name="Battey J.N."/>
            <person name="Ouadi S."/>
            <person name="Bakaher N."/>
            <person name="Bovet L."/>
            <person name="Willig A."/>
            <person name="Goepfert S."/>
            <person name="Peitsch M.C."/>
            <person name="Ivanov N.V."/>
        </authorList>
    </citation>
    <scope>NUCLEOTIDE SEQUENCE [LARGE SCALE GENOMIC DNA]</scope>
</reference>